<feature type="signal peptide" evidence="1">
    <location>
        <begin position="1"/>
        <end position="32"/>
    </location>
</feature>
<accession>A0ABS3UA71</accession>
<comment type="caution">
    <text evidence="2">The sequence shown here is derived from an EMBL/GenBank/DDBJ whole genome shotgun (WGS) entry which is preliminary data.</text>
</comment>
<keyword evidence="1" id="KW-0732">Signal</keyword>
<proteinExistence type="predicted"/>
<dbReference type="RefSeq" id="WP_208499435.1">
    <property type="nucleotide sequence ID" value="NZ_JAGFNP010000017.1"/>
</dbReference>
<gene>
    <name evidence="2" type="ORF">J5V16_22855</name>
</gene>
<dbReference type="EMBL" id="JAGFNP010000017">
    <property type="protein sequence ID" value="MBO3735675.1"/>
    <property type="molecule type" value="Genomic_DNA"/>
</dbReference>
<protein>
    <submittedName>
        <fullName evidence="2">Uncharacterized protein</fullName>
    </submittedName>
</protein>
<evidence type="ECO:0000256" key="1">
    <source>
        <dbReference type="SAM" id="SignalP"/>
    </source>
</evidence>
<keyword evidence="3" id="KW-1185">Reference proteome</keyword>
<dbReference type="Proteomes" id="UP000681341">
    <property type="component" value="Unassembled WGS sequence"/>
</dbReference>
<evidence type="ECO:0000313" key="3">
    <source>
        <dbReference type="Proteomes" id="UP000681341"/>
    </source>
</evidence>
<name>A0ABS3UA71_9ACTN</name>
<evidence type="ECO:0000313" key="2">
    <source>
        <dbReference type="EMBL" id="MBO3735675.1"/>
    </source>
</evidence>
<feature type="chain" id="PRO_5046149591" evidence="1">
    <location>
        <begin position="33"/>
        <end position="139"/>
    </location>
</feature>
<sequence length="139" mass="14632">MTRGPRSTLASVARRLGAAAALAVLVAGGTVAVPQAARAGGVTYTMSCDDWWSGTSTLVGDDYGETTRFRSRATSCGSHYAWVNVYYANSSGSGSTGKRQSSSQAQVGDPVTLRYYRNGVYKSWHSGCGSGCYSAWSYA</sequence>
<reference evidence="2 3" key="1">
    <citation type="submission" date="2021-03" db="EMBL/GenBank/DDBJ databases">
        <title>Glycomyces sp. nov., a novel actinomycete isolated from soil.</title>
        <authorList>
            <person name="Yang X."/>
            <person name="Xu X."/>
        </authorList>
    </citation>
    <scope>NUCLEOTIDE SEQUENCE [LARGE SCALE GENOMIC DNA]</scope>
    <source>
        <strain evidence="2 3">NEAU-S30</strain>
    </source>
</reference>
<organism evidence="2 3">
    <name type="scientific">Glycomyces niveus</name>
    <dbReference type="NCBI Taxonomy" id="2820287"/>
    <lineage>
        <taxon>Bacteria</taxon>
        <taxon>Bacillati</taxon>
        <taxon>Actinomycetota</taxon>
        <taxon>Actinomycetes</taxon>
        <taxon>Glycomycetales</taxon>
        <taxon>Glycomycetaceae</taxon>
        <taxon>Glycomyces</taxon>
    </lineage>
</organism>